<sequence>MKTYIYMVRHGQSPLTEGTERTRGLTDKGILDASRITALLQPEGIEVFVSSPYQRAILTIQELAHSADQEMIVYENLKEQHFSSAEIRMPNNELLPLLRQCYADRLFARSDGESNADCQRRAIAVLQELLTTHQGRKIAIGTHGAVMALMMGYYDPRYDLDFMLNTSKPDVYRMEFKGHQLLSVERLWDVK</sequence>
<dbReference type="Proteomes" id="UP000609346">
    <property type="component" value="Unassembled WGS sequence"/>
</dbReference>
<dbReference type="SUPFAM" id="SSF53254">
    <property type="entry name" value="Phosphoglycerate mutase-like"/>
    <property type="match status" value="1"/>
</dbReference>
<name>A0ABR8MZL9_9BACL</name>
<comment type="caution">
    <text evidence="1">The sequence shown here is derived from an EMBL/GenBank/DDBJ whole genome shotgun (WGS) entry which is preliminary data.</text>
</comment>
<dbReference type="InterPro" id="IPR050275">
    <property type="entry name" value="PGM_Phosphatase"/>
</dbReference>
<dbReference type="InterPro" id="IPR013078">
    <property type="entry name" value="His_Pase_superF_clade-1"/>
</dbReference>
<evidence type="ECO:0000313" key="1">
    <source>
        <dbReference type="EMBL" id="MBD3921333.1"/>
    </source>
</evidence>
<dbReference type="SMART" id="SM00855">
    <property type="entry name" value="PGAM"/>
    <property type="match status" value="1"/>
</dbReference>
<dbReference type="PANTHER" id="PTHR48100:SF59">
    <property type="entry name" value="ADENOSYLCOBALAMIN_ALPHA-RIBAZOLE PHOSPHATASE"/>
    <property type="match status" value="1"/>
</dbReference>
<dbReference type="PANTHER" id="PTHR48100">
    <property type="entry name" value="BROAD-SPECIFICITY PHOSPHATASE YOR283W-RELATED"/>
    <property type="match status" value="1"/>
</dbReference>
<dbReference type="Pfam" id="PF00300">
    <property type="entry name" value="His_Phos_1"/>
    <property type="match status" value="1"/>
</dbReference>
<dbReference type="CDD" id="cd07067">
    <property type="entry name" value="HP_PGM_like"/>
    <property type="match status" value="1"/>
</dbReference>
<accession>A0ABR8MZL9</accession>
<protein>
    <submittedName>
        <fullName evidence="1">Histidine phosphatase family protein</fullName>
    </submittedName>
</protein>
<gene>
    <name evidence="1" type="ORF">H8B09_21370</name>
</gene>
<organism evidence="1 2">
    <name type="scientific">Paenibacillus terricola</name>
    <dbReference type="NCBI Taxonomy" id="2763503"/>
    <lineage>
        <taxon>Bacteria</taxon>
        <taxon>Bacillati</taxon>
        <taxon>Bacillota</taxon>
        <taxon>Bacilli</taxon>
        <taxon>Bacillales</taxon>
        <taxon>Paenibacillaceae</taxon>
        <taxon>Paenibacillus</taxon>
    </lineage>
</organism>
<dbReference type="RefSeq" id="WP_191205591.1">
    <property type="nucleotide sequence ID" value="NZ_JACXZA010000005.1"/>
</dbReference>
<dbReference type="Gene3D" id="3.40.50.1240">
    <property type="entry name" value="Phosphoglycerate mutase-like"/>
    <property type="match status" value="1"/>
</dbReference>
<keyword evidence="2" id="KW-1185">Reference proteome</keyword>
<dbReference type="InterPro" id="IPR029033">
    <property type="entry name" value="His_PPase_superfam"/>
</dbReference>
<dbReference type="EMBL" id="JACXZA010000005">
    <property type="protein sequence ID" value="MBD3921333.1"/>
    <property type="molecule type" value="Genomic_DNA"/>
</dbReference>
<proteinExistence type="predicted"/>
<evidence type="ECO:0000313" key="2">
    <source>
        <dbReference type="Proteomes" id="UP000609346"/>
    </source>
</evidence>
<reference evidence="1 2" key="1">
    <citation type="submission" date="2020-09" db="EMBL/GenBank/DDBJ databases">
        <title>Paenibacillus sp. strain PR3 16S rRNA gene Genome sequencing and assembly.</title>
        <authorList>
            <person name="Kim J."/>
        </authorList>
    </citation>
    <scope>NUCLEOTIDE SEQUENCE [LARGE SCALE GENOMIC DNA]</scope>
    <source>
        <strain evidence="1 2">PR3</strain>
    </source>
</reference>